<dbReference type="SMART" id="SM00899">
    <property type="entry name" value="FeoA"/>
    <property type="match status" value="1"/>
</dbReference>
<dbReference type="GO" id="GO:0046914">
    <property type="term" value="F:transition metal ion binding"/>
    <property type="evidence" value="ECO:0007669"/>
    <property type="project" value="InterPro"/>
</dbReference>
<sequence>MTEPSTGRGAALSGPRVESKDRLFMPLSQVPAGARVSIASLPSHPALQRRLQSMGVRPGVEVEVLRRGKPGGLLHLASGLLEFMLRPEHAAEMDVHLIGPH</sequence>
<dbReference type="Pfam" id="PF04023">
    <property type="entry name" value="FeoA"/>
    <property type="match status" value="1"/>
</dbReference>
<dbReference type="Gene3D" id="2.30.30.90">
    <property type="match status" value="1"/>
</dbReference>
<dbReference type="SUPFAM" id="SSF50037">
    <property type="entry name" value="C-terminal domain of transcriptional repressors"/>
    <property type="match status" value="1"/>
</dbReference>
<proteinExistence type="predicted"/>
<evidence type="ECO:0000313" key="3">
    <source>
        <dbReference type="EMBL" id="AFY27965.1"/>
    </source>
</evidence>
<dbReference type="InterPro" id="IPR007167">
    <property type="entry name" value="Fe-transptr_FeoA-like"/>
</dbReference>
<reference evidence="4" key="1">
    <citation type="journal article" date="2013" name="Proc. Natl. Acad. Sci. U.S.A.">
        <title>Improving the coverage of the cyanobacterial phylum using diversity-driven genome sequencing.</title>
        <authorList>
            <person name="Shih P.M."/>
            <person name="Wu D."/>
            <person name="Latifi A."/>
            <person name="Axen S.D."/>
            <person name="Fewer D.P."/>
            <person name="Talla E."/>
            <person name="Calteau A."/>
            <person name="Cai F."/>
            <person name="Tandeau de Marsac N."/>
            <person name="Rippka R."/>
            <person name="Herdman M."/>
            <person name="Sivonen K."/>
            <person name="Coursin T."/>
            <person name="Laurent T."/>
            <person name="Goodwin L."/>
            <person name="Nolan M."/>
            <person name="Davenport K.W."/>
            <person name="Han C.S."/>
            <person name="Rubin E.M."/>
            <person name="Eisen J.A."/>
            <person name="Woyke T."/>
            <person name="Gugger M."/>
            <person name="Kerfeld C.A."/>
        </authorList>
    </citation>
    <scope>NUCLEOTIDE SEQUENCE [LARGE SCALE GENOMIC DNA]</scope>
    <source>
        <strain evidence="4">ATCC 27147 / PCC 6307</strain>
    </source>
</reference>
<dbReference type="eggNOG" id="COG1918">
    <property type="taxonomic scope" value="Bacteria"/>
</dbReference>
<dbReference type="KEGG" id="cgc:Cyagr_0778"/>
<dbReference type="HOGENOM" id="CLU_150646_4_0_3"/>
<evidence type="ECO:0000259" key="2">
    <source>
        <dbReference type="SMART" id="SM00899"/>
    </source>
</evidence>
<dbReference type="AlphaFoldDB" id="K9P4D9"/>
<dbReference type="EMBL" id="CP003495">
    <property type="protein sequence ID" value="AFY27965.1"/>
    <property type="molecule type" value="Genomic_DNA"/>
</dbReference>
<name>K9P4D9_CYAGP</name>
<dbReference type="InterPro" id="IPR038157">
    <property type="entry name" value="FeoA_core_dom"/>
</dbReference>
<protein>
    <submittedName>
        <fullName evidence="3">Fe2+ transport system protein A</fullName>
    </submittedName>
</protein>
<evidence type="ECO:0000256" key="1">
    <source>
        <dbReference type="ARBA" id="ARBA00023004"/>
    </source>
</evidence>
<dbReference type="STRING" id="292564.Cyagr_0778"/>
<organism evidence="3 4">
    <name type="scientific">Cyanobium gracile (strain ATCC 27147 / PCC 6307)</name>
    <dbReference type="NCBI Taxonomy" id="292564"/>
    <lineage>
        <taxon>Bacteria</taxon>
        <taxon>Bacillati</taxon>
        <taxon>Cyanobacteriota</taxon>
        <taxon>Cyanophyceae</taxon>
        <taxon>Synechococcales</taxon>
        <taxon>Prochlorococcaceae</taxon>
        <taxon>Cyanobium</taxon>
    </lineage>
</organism>
<feature type="domain" description="Ferrous iron transporter FeoA-like" evidence="2">
    <location>
        <begin position="25"/>
        <end position="97"/>
    </location>
</feature>
<dbReference type="Proteomes" id="UP000010388">
    <property type="component" value="Chromosome"/>
</dbReference>
<dbReference type="InterPro" id="IPR008988">
    <property type="entry name" value="Transcriptional_repressor_C"/>
</dbReference>
<accession>K9P4D9</accession>
<keyword evidence="1" id="KW-0408">Iron</keyword>
<evidence type="ECO:0000313" key="4">
    <source>
        <dbReference type="Proteomes" id="UP000010388"/>
    </source>
</evidence>
<gene>
    <name evidence="3" type="ordered locus">Cyagr_0778</name>
</gene>